<keyword evidence="3 5" id="KW-1133">Transmembrane helix</keyword>
<keyword evidence="4 5" id="KW-0472">Membrane</keyword>
<evidence type="ECO:0000313" key="8">
    <source>
        <dbReference type="Proteomes" id="UP000184442"/>
    </source>
</evidence>
<dbReference type="GO" id="GO:0012505">
    <property type="term" value="C:endomembrane system"/>
    <property type="evidence" value="ECO:0007669"/>
    <property type="project" value="UniProtKB-SubCell"/>
</dbReference>
<dbReference type="InterPro" id="IPR010652">
    <property type="entry name" value="DUF1232"/>
</dbReference>
<proteinExistence type="predicted"/>
<dbReference type="EMBL" id="FQZS01000003">
    <property type="protein sequence ID" value="SHI42976.1"/>
    <property type="molecule type" value="Genomic_DNA"/>
</dbReference>
<name>A0A1M6B2P9_9FIRM</name>
<dbReference type="Pfam" id="PF06803">
    <property type="entry name" value="DUF1232"/>
    <property type="match status" value="1"/>
</dbReference>
<evidence type="ECO:0000256" key="3">
    <source>
        <dbReference type="ARBA" id="ARBA00022989"/>
    </source>
</evidence>
<evidence type="ECO:0000256" key="5">
    <source>
        <dbReference type="SAM" id="Phobius"/>
    </source>
</evidence>
<dbReference type="STRING" id="1122184.SAMN02745176_00239"/>
<evidence type="ECO:0000256" key="1">
    <source>
        <dbReference type="ARBA" id="ARBA00004127"/>
    </source>
</evidence>
<reference evidence="7 8" key="1">
    <citation type="submission" date="2016-11" db="EMBL/GenBank/DDBJ databases">
        <authorList>
            <person name="Jaros S."/>
            <person name="Januszkiewicz K."/>
            <person name="Wedrychowicz H."/>
        </authorList>
    </citation>
    <scope>NUCLEOTIDE SEQUENCE [LARGE SCALE GENOMIC DNA]</scope>
    <source>
        <strain evidence="7 8">DSM 19022</strain>
    </source>
</reference>
<accession>A0A1M6B2P9</accession>
<evidence type="ECO:0000256" key="4">
    <source>
        <dbReference type="ARBA" id="ARBA00023136"/>
    </source>
</evidence>
<gene>
    <name evidence="7" type="ORF">SAMN02745176_00239</name>
</gene>
<feature type="transmembrane region" description="Helical" evidence="5">
    <location>
        <begin position="18"/>
        <end position="35"/>
    </location>
</feature>
<organism evidence="7 8">
    <name type="scientific">Lutispora thermophila DSM 19022</name>
    <dbReference type="NCBI Taxonomy" id="1122184"/>
    <lineage>
        <taxon>Bacteria</taxon>
        <taxon>Bacillati</taxon>
        <taxon>Bacillota</taxon>
        <taxon>Clostridia</taxon>
        <taxon>Lutisporales</taxon>
        <taxon>Lutisporaceae</taxon>
        <taxon>Lutispora</taxon>
    </lineage>
</organism>
<sequence length="93" mass="10629">MNKIKLLIRYIGDREVSVFKKLLILAGFLYLIFPMDIVPDVLIGVGILDDAAVLLFIWNAIKSELEEYAEKVSGMNVDHSKVIEVDFRKEDDD</sequence>
<evidence type="ECO:0000256" key="2">
    <source>
        <dbReference type="ARBA" id="ARBA00022692"/>
    </source>
</evidence>
<keyword evidence="8" id="KW-1185">Reference proteome</keyword>
<dbReference type="AlphaFoldDB" id="A0A1M6B2P9"/>
<keyword evidence="2 5" id="KW-0812">Transmembrane</keyword>
<evidence type="ECO:0000259" key="6">
    <source>
        <dbReference type="Pfam" id="PF06803"/>
    </source>
</evidence>
<protein>
    <recommendedName>
        <fullName evidence="6">DUF1232 domain-containing protein</fullName>
    </recommendedName>
</protein>
<dbReference type="RefSeq" id="WP_073023636.1">
    <property type="nucleotide sequence ID" value="NZ_FQZS01000003.1"/>
</dbReference>
<evidence type="ECO:0000313" key="7">
    <source>
        <dbReference type="EMBL" id="SHI42976.1"/>
    </source>
</evidence>
<dbReference type="Proteomes" id="UP000184442">
    <property type="component" value="Unassembled WGS sequence"/>
</dbReference>
<comment type="subcellular location">
    <subcellularLocation>
        <location evidence="1">Endomembrane system</location>
        <topology evidence="1">Multi-pass membrane protein</topology>
    </subcellularLocation>
</comment>
<dbReference type="OrthoDB" id="9800202at2"/>
<feature type="domain" description="DUF1232" evidence="6">
    <location>
        <begin position="21"/>
        <end position="56"/>
    </location>
</feature>